<keyword evidence="1" id="KW-0238">DNA-binding</keyword>
<keyword evidence="4" id="KW-1185">Reference proteome</keyword>
<organism evidence="3 4">
    <name type="scientific">Gigaspora rosea</name>
    <dbReference type="NCBI Taxonomy" id="44941"/>
    <lineage>
        <taxon>Eukaryota</taxon>
        <taxon>Fungi</taxon>
        <taxon>Fungi incertae sedis</taxon>
        <taxon>Mucoromycota</taxon>
        <taxon>Glomeromycotina</taxon>
        <taxon>Glomeromycetes</taxon>
        <taxon>Diversisporales</taxon>
        <taxon>Gigasporaceae</taxon>
        <taxon>Gigaspora</taxon>
    </lineage>
</organism>
<accession>A0A397TT97</accession>
<dbReference type="AlphaFoldDB" id="A0A397TT97"/>
<dbReference type="EMBL" id="QKWP01003397">
    <property type="protein sequence ID" value="RIB01004.1"/>
    <property type="molecule type" value="Genomic_DNA"/>
</dbReference>
<dbReference type="Pfam" id="PF07282">
    <property type="entry name" value="Cas12f1-like_TNB"/>
    <property type="match status" value="1"/>
</dbReference>
<dbReference type="InterPro" id="IPR010095">
    <property type="entry name" value="Cas12f1-like_TNB"/>
</dbReference>
<gene>
    <name evidence="3" type="ORF">C2G38_1993553</name>
</gene>
<reference evidence="3 4" key="1">
    <citation type="submission" date="2018-06" db="EMBL/GenBank/DDBJ databases">
        <title>Comparative genomics reveals the genomic features of Rhizophagus irregularis, R. cerebriforme, R. diaphanum and Gigaspora rosea, and their symbiotic lifestyle signature.</title>
        <authorList>
            <person name="Morin E."/>
            <person name="San Clemente H."/>
            <person name="Chen E.C.H."/>
            <person name="De La Providencia I."/>
            <person name="Hainaut M."/>
            <person name="Kuo A."/>
            <person name="Kohler A."/>
            <person name="Murat C."/>
            <person name="Tang N."/>
            <person name="Roy S."/>
            <person name="Loubradou J."/>
            <person name="Henrissat B."/>
            <person name="Grigoriev I.V."/>
            <person name="Corradi N."/>
            <person name="Roux C."/>
            <person name="Martin F.M."/>
        </authorList>
    </citation>
    <scope>NUCLEOTIDE SEQUENCE [LARGE SCALE GENOMIC DNA]</scope>
    <source>
        <strain evidence="3 4">DAOM 194757</strain>
    </source>
</reference>
<evidence type="ECO:0000313" key="3">
    <source>
        <dbReference type="EMBL" id="RIB01004.1"/>
    </source>
</evidence>
<sequence>MLYHEFKGCKIIECTKKYTSKIYKNCGFIKNNLDGSKTFICTLCDLEINKDINGA</sequence>
<evidence type="ECO:0000313" key="4">
    <source>
        <dbReference type="Proteomes" id="UP000266673"/>
    </source>
</evidence>
<dbReference type="Proteomes" id="UP000266673">
    <property type="component" value="Unassembled WGS sequence"/>
</dbReference>
<dbReference type="GO" id="GO:0003677">
    <property type="term" value="F:DNA binding"/>
    <property type="evidence" value="ECO:0007669"/>
    <property type="project" value="UniProtKB-KW"/>
</dbReference>
<evidence type="ECO:0000259" key="2">
    <source>
        <dbReference type="Pfam" id="PF07282"/>
    </source>
</evidence>
<feature type="domain" description="Cas12f1-like TNB" evidence="2">
    <location>
        <begin position="7"/>
        <end position="55"/>
    </location>
</feature>
<protein>
    <recommendedName>
        <fullName evidence="2">Cas12f1-like TNB domain-containing protein</fullName>
    </recommendedName>
</protein>
<dbReference type="OrthoDB" id="2413960at2759"/>
<proteinExistence type="predicted"/>
<comment type="caution">
    <text evidence="3">The sequence shown here is derived from an EMBL/GenBank/DDBJ whole genome shotgun (WGS) entry which is preliminary data.</text>
</comment>
<name>A0A397TT97_9GLOM</name>
<evidence type="ECO:0000256" key="1">
    <source>
        <dbReference type="ARBA" id="ARBA00023125"/>
    </source>
</evidence>